<dbReference type="InterPro" id="IPR013320">
    <property type="entry name" value="ConA-like_dom_sf"/>
</dbReference>
<reference evidence="2 3" key="1">
    <citation type="submission" date="2019-09" db="EMBL/GenBank/DDBJ databases">
        <title>Bird 10,000 Genomes (B10K) Project - Family phase.</title>
        <authorList>
            <person name="Zhang G."/>
        </authorList>
    </citation>
    <scope>NUCLEOTIDE SEQUENCE [LARGE SCALE GENOMIC DNA]</scope>
    <source>
        <strain evidence="2">B10K-DU-012-37</strain>
    </source>
</reference>
<comment type="caution">
    <text evidence="2">The sequence shown here is derived from an EMBL/GenBank/DDBJ whole genome shotgun (WGS) entry which is preliminary data.</text>
</comment>
<dbReference type="InterPro" id="IPR043136">
    <property type="entry name" value="B30.2/SPRY_sf"/>
</dbReference>
<dbReference type="PANTHER" id="PTHR24103">
    <property type="entry name" value="E3 UBIQUITIN-PROTEIN LIGASE TRIM"/>
    <property type="match status" value="1"/>
</dbReference>
<accession>A0A7K6B8Z0</accession>
<feature type="non-terminal residue" evidence="2">
    <location>
        <position position="1"/>
    </location>
</feature>
<sequence>VTLDPDTAHCLLVLSPDKRSVSYGNTRQKLANTKHRFGSRCCVLGRQKFKNGKHCWEVEVQGELGGSSQWAVGVAKESVERKGIMDFNPQNGIWAVGHNDDGFMALGSSCPSMSPVPWRIWIGLNYPQGLVTFINRDTGAKIFTF</sequence>
<dbReference type="OrthoDB" id="9049620at2759"/>
<dbReference type="Pfam" id="PF13765">
    <property type="entry name" value="PRY"/>
    <property type="match status" value="1"/>
</dbReference>
<dbReference type="InterPro" id="IPR006574">
    <property type="entry name" value="PRY"/>
</dbReference>
<evidence type="ECO:0000313" key="2">
    <source>
        <dbReference type="EMBL" id="NWU98261.1"/>
    </source>
</evidence>
<evidence type="ECO:0000313" key="3">
    <source>
        <dbReference type="Proteomes" id="UP000544127"/>
    </source>
</evidence>
<gene>
    <name evidence="2" type="primary">Btn1a1_1</name>
    <name evidence="2" type="ORF">UPUEPO_R09894</name>
</gene>
<dbReference type="SMART" id="SM00589">
    <property type="entry name" value="PRY"/>
    <property type="match status" value="1"/>
</dbReference>
<dbReference type="Pfam" id="PF00622">
    <property type="entry name" value="SPRY"/>
    <property type="match status" value="1"/>
</dbReference>
<keyword evidence="3" id="KW-1185">Reference proteome</keyword>
<dbReference type="PROSITE" id="PS50188">
    <property type="entry name" value="B302_SPRY"/>
    <property type="match status" value="1"/>
</dbReference>
<proteinExistence type="predicted"/>
<feature type="domain" description="B30.2/SPRY" evidence="1">
    <location>
        <begin position="1"/>
        <end position="145"/>
    </location>
</feature>
<dbReference type="SUPFAM" id="SSF49899">
    <property type="entry name" value="Concanavalin A-like lectins/glucanases"/>
    <property type="match status" value="1"/>
</dbReference>
<dbReference type="PRINTS" id="PR01407">
    <property type="entry name" value="BUTYPHLNCDUF"/>
</dbReference>
<dbReference type="InterPro" id="IPR050143">
    <property type="entry name" value="TRIM/RBCC"/>
</dbReference>
<dbReference type="Proteomes" id="UP000544127">
    <property type="component" value="Unassembled WGS sequence"/>
</dbReference>
<name>A0A7K6B8Z0_UPUEP</name>
<dbReference type="Gene3D" id="2.60.120.920">
    <property type="match status" value="1"/>
</dbReference>
<dbReference type="EMBL" id="VZRI01010330">
    <property type="protein sequence ID" value="NWU98261.1"/>
    <property type="molecule type" value="Genomic_DNA"/>
</dbReference>
<dbReference type="AlphaFoldDB" id="A0A7K6B8Z0"/>
<dbReference type="InterPro" id="IPR003877">
    <property type="entry name" value="SPRY_dom"/>
</dbReference>
<dbReference type="InterPro" id="IPR003879">
    <property type="entry name" value="Butyrophylin_SPRY"/>
</dbReference>
<organism evidence="2 3">
    <name type="scientific">Upupa epops</name>
    <name type="common">Eurasian hoopoe</name>
    <dbReference type="NCBI Taxonomy" id="57439"/>
    <lineage>
        <taxon>Eukaryota</taxon>
        <taxon>Metazoa</taxon>
        <taxon>Chordata</taxon>
        <taxon>Craniata</taxon>
        <taxon>Vertebrata</taxon>
        <taxon>Euteleostomi</taxon>
        <taxon>Archelosauria</taxon>
        <taxon>Archosauria</taxon>
        <taxon>Dinosauria</taxon>
        <taxon>Saurischia</taxon>
        <taxon>Theropoda</taxon>
        <taxon>Coelurosauria</taxon>
        <taxon>Aves</taxon>
        <taxon>Neognathae</taxon>
        <taxon>Neoaves</taxon>
        <taxon>Telluraves</taxon>
        <taxon>Coraciimorphae</taxon>
        <taxon>Bucerotiformes</taxon>
        <taxon>Upupidae</taxon>
        <taxon>Upupa</taxon>
    </lineage>
</organism>
<feature type="non-terminal residue" evidence="2">
    <location>
        <position position="145"/>
    </location>
</feature>
<evidence type="ECO:0000259" key="1">
    <source>
        <dbReference type="PROSITE" id="PS50188"/>
    </source>
</evidence>
<dbReference type="InterPro" id="IPR001870">
    <property type="entry name" value="B30.2/SPRY"/>
</dbReference>
<protein>
    <submittedName>
        <fullName evidence="2">BT1A1 protein</fullName>
    </submittedName>
</protein>